<keyword evidence="7" id="KW-0675">Receptor</keyword>
<keyword evidence="2" id="KW-0813">Transport</keyword>
<dbReference type="SMART" id="SM00918">
    <property type="entry name" value="Lig_chan-Glu_bd"/>
    <property type="match status" value="1"/>
</dbReference>
<comment type="caution">
    <text evidence="12">The sequence shown here is derived from an EMBL/GenBank/DDBJ whole genome shotgun (WGS) entry which is preliminary data.</text>
</comment>
<dbReference type="Gene3D" id="3.40.190.10">
    <property type="entry name" value="Periplasmic binding protein-like II"/>
    <property type="match status" value="1"/>
</dbReference>
<dbReference type="PANTHER" id="PTHR18966">
    <property type="entry name" value="IONOTROPIC GLUTAMATE RECEPTOR"/>
    <property type="match status" value="1"/>
</dbReference>
<dbReference type="InterPro" id="IPR028082">
    <property type="entry name" value="Peripla_BP_I"/>
</dbReference>
<keyword evidence="4" id="KW-1133">Transmembrane helix</keyword>
<sequence length="421" mass="47582">MKKQFDTPNPYGYDPQLSTNVPDFGSWIRHKWIIARKKTVKVHPICRVADSKILQLAPSVEHQAEAMLSILKRYSWHNFAVITTQIGGHADFVRAIRDLKQKTLYKEFKFQIVKIVTLKEKERPEIRNEMEDLAESEARIILLFATRKEALEIMGAATDLGLTGKHYVWIAAQSVVGTNLDTPPGSFPPGMLGVYYNTTMLRLFDELERAVTVFAHGLELFVNDHKNSNLNLVPNLACNGTGQLRWNKGDLLFKYLKNITAKVKQGPAISFNVDGSLKFVELQVLNLNSKGVWEKIGVWTDTGLDIKDIVWPGDSPVPPPGVPEKFNLKVTFLDEPPFVNVLPPDNETGECKTSRSVRCRIAPEHKLIGINHSMAIRNPNFYRCCSGLCIDLLQKFAKDLKFSYDLYRVEDGNWGVLSVSI</sequence>
<keyword evidence="8" id="KW-0325">Glycoprotein</keyword>
<evidence type="ECO:0000313" key="12">
    <source>
        <dbReference type="EMBL" id="KAG8175726.1"/>
    </source>
</evidence>
<dbReference type="GO" id="GO:0015276">
    <property type="term" value="F:ligand-gated monoatomic ion channel activity"/>
    <property type="evidence" value="ECO:0007669"/>
    <property type="project" value="InterPro"/>
</dbReference>
<evidence type="ECO:0000256" key="10">
    <source>
        <dbReference type="ARBA" id="ARBA00023303"/>
    </source>
</evidence>
<dbReference type="InterPro" id="IPR001828">
    <property type="entry name" value="ANF_lig-bd_rcpt"/>
</dbReference>
<accession>A0AAV6TWK1</accession>
<evidence type="ECO:0000256" key="4">
    <source>
        <dbReference type="ARBA" id="ARBA00022989"/>
    </source>
</evidence>
<keyword evidence="10" id="KW-0407">Ion channel</keyword>
<dbReference type="GO" id="GO:0016020">
    <property type="term" value="C:membrane"/>
    <property type="evidence" value="ECO:0007669"/>
    <property type="project" value="UniProtKB-SubCell"/>
</dbReference>
<protein>
    <recommendedName>
        <fullName evidence="11">Ionotropic glutamate receptor L-glutamate and glycine-binding domain-containing protein</fullName>
    </recommendedName>
</protein>
<name>A0AAV6TWK1_9ARAC</name>
<dbReference type="InterPro" id="IPR015683">
    <property type="entry name" value="Ionotropic_Glu_rcpt"/>
</dbReference>
<evidence type="ECO:0000256" key="3">
    <source>
        <dbReference type="ARBA" id="ARBA00022692"/>
    </source>
</evidence>
<keyword evidence="6" id="KW-0472">Membrane</keyword>
<keyword evidence="3" id="KW-0812">Transmembrane</keyword>
<dbReference type="Gene3D" id="3.40.50.2300">
    <property type="match status" value="3"/>
</dbReference>
<comment type="subcellular location">
    <subcellularLocation>
        <location evidence="1">Membrane</location>
        <topology evidence="1">Multi-pass membrane protein</topology>
    </subcellularLocation>
</comment>
<keyword evidence="5" id="KW-0406">Ion transport</keyword>
<dbReference type="Pfam" id="PF01094">
    <property type="entry name" value="ANF_receptor"/>
    <property type="match status" value="1"/>
</dbReference>
<dbReference type="Proteomes" id="UP000827092">
    <property type="component" value="Unassembled WGS sequence"/>
</dbReference>
<feature type="domain" description="Ionotropic glutamate receptor L-glutamate and glycine-binding" evidence="11">
    <location>
        <begin position="373"/>
        <end position="418"/>
    </location>
</feature>
<dbReference type="EMBL" id="JAFNEN010000956">
    <property type="protein sequence ID" value="KAG8175726.1"/>
    <property type="molecule type" value="Genomic_DNA"/>
</dbReference>
<evidence type="ECO:0000259" key="11">
    <source>
        <dbReference type="SMART" id="SM00918"/>
    </source>
</evidence>
<evidence type="ECO:0000256" key="2">
    <source>
        <dbReference type="ARBA" id="ARBA00022448"/>
    </source>
</evidence>
<evidence type="ECO:0000256" key="5">
    <source>
        <dbReference type="ARBA" id="ARBA00023065"/>
    </source>
</evidence>
<evidence type="ECO:0000256" key="7">
    <source>
        <dbReference type="ARBA" id="ARBA00023170"/>
    </source>
</evidence>
<keyword evidence="13" id="KW-1185">Reference proteome</keyword>
<evidence type="ECO:0000256" key="8">
    <source>
        <dbReference type="ARBA" id="ARBA00023180"/>
    </source>
</evidence>
<evidence type="ECO:0000313" key="13">
    <source>
        <dbReference type="Proteomes" id="UP000827092"/>
    </source>
</evidence>
<dbReference type="AlphaFoldDB" id="A0AAV6TWK1"/>
<evidence type="ECO:0000256" key="6">
    <source>
        <dbReference type="ARBA" id="ARBA00023136"/>
    </source>
</evidence>
<organism evidence="12 13">
    <name type="scientific">Oedothorax gibbosus</name>
    <dbReference type="NCBI Taxonomy" id="931172"/>
    <lineage>
        <taxon>Eukaryota</taxon>
        <taxon>Metazoa</taxon>
        <taxon>Ecdysozoa</taxon>
        <taxon>Arthropoda</taxon>
        <taxon>Chelicerata</taxon>
        <taxon>Arachnida</taxon>
        <taxon>Araneae</taxon>
        <taxon>Araneomorphae</taxon>
        <taxon>Entelegynae</taxon>
        <taxon>Araneoidea</taxon>
        <taxon>Linyphiidae</taxon>
        <taxon>Erigoninae</taxon>
        <taxon>Oedothorax</taxon>
    </lineage>
</organism>
<dbReference type="SUPFAM" id="SSF53822">
    <property type="entry name" value="Periplasmic binding protein-like I"/>
    <property type="match status" value="1"/>
</dbReference>
<evidence type="ECO:0000256" key="1">
    <source>
        <dbReference type="ARBA" id="ARBA00004141"/>
    </source>
</evidence>
<proteinExistence type="predicted"/>
<evidence type="ECO:0000256" key="9">
    <source>
        <dbReference type="ARBA" id="ARBA00023286"/>
    </source>
</evidence>
<gene>
    <name evidence="12" type="ORF">JTE90_010265</name>
</gene>
<dbReference type="InterPro" id="IPR019594">
    <property type="entry name" value="Glu/Gly-bd"/>
</dbReference>
<keyword evidence="9" id="KW-1071">Ligand-gated ion channel</keyword>
<reference evidence="12 13" key="1">
    <citation type="journal article" date="2022" name="Nat. Ecol. Evol.">
        <title>A masculinizing supergene underlies an exaggerated male reproductive morph in a spider.</title>
        <authorList>
            <person name="Hendrickx F."/>
            <person name="De Corte Z."/>
            <person name="Sonet G."/>
            <person name="Van Belleghem S.M."/>
            <person name="Kostlbacher S."/>
            <person name="Vangestel C."/>
        </authorList>
    </citation>
    <scope>NUCLEOTIDE SEQUENCE [LARGE SCALE GENOMIC DNA]</scope>
    <source>
        <strain evidence="12">W744_W776</strain>
    </source>
</reference>